<reference evidence="1" key="1">
    <citation type="submission" date="2022-03" db="EMBL/GenBank/DDBJ databases">
        <authorList>
            <person name="Sayadi A."/>
        </authorList>
    </citation>
    <scope>NUCLEOTIDE SEQUENCE</scope>
</reference>
<organism evidence="1 2">
    <name type="scientific">Acanthoscelides obtectus</name>
    <name type="common">Bean weevil</name>
    <name type="synonym">Bruchus obtectus</name>
    <dbReference type="NCBI Taxonomy" id="200917"/>
    <lineage>
        <taxon>Eukaryota</taxon>
        <taxon>Metazoa</taxon>
        <taxon>Ecdysozoa</taxon>
        <taxon>Arthropoda</taxon>
        <taxon>Hexapoda</taxon>
        <taxon>Insecta</taxon>
        <taxon>Pterygota</taxon>
        <taxon>Neoptera</taxon>
        <taxon>Endopterygota</taxon>
        <taxon>Coleoptera</taxon>
        <taxon>Polyphaga</taxon>
        <taxon>Cucujiformia</taxon>
        <taxon>Chrysomeloidea</taxon>
        <taxon>Chrysomelidae</taxon>
        <taxon>Bruchinae</taxon>
        <taxon>Bruchini</taxon>
        <taxon>Acanthoscelides</taxon>
    </lineage>
</organism>
<accession>A0A9P0JLH2</accession>
<dbReference type="Proteomes" id="UP001152888">
    <property type="component" value="Unassembled WGS sequence"/>
</dbReference>
<protein>
    <submittedName>
        <fullName evidence="1">Uncharacterized protein</fullName>
    </submittedName>
</protein>
<name>A0A9P0JLH2_ACAOB</name>
<proteinExistence type="predicted"/>
<evidence type="ECO:0000313" key="2">
    <source>
        <dbReference type="Proteomes" id="UP001152888"/>
    </source>
</evidence>
<comment type="caution">
    <text evidence="1">The sequence shown here is derived from an EMBL/GenBank/DDBJ whole genome shotgun (WGS) entry which is preliminary data.</text>
</comment>
<keyword evidence="2" id="KW-1185">Reference proteome</keyword>
<sequence length="13" mass="1554">MYSCSSPLFEKYV</sequence>
<dbReference type="EMBL" id="CAKOFQ010006661">
    <property type="protein sequence ID" value="CAH1955538.1"/>
    <property type="molecule type" value="Genomic_DNA"/>
</dbReference>
<evidence type="ECO:0000313" key="1">
    <source>
        <dbReference type="EMBL" id="CAH1955538.1"/>
    </source>
</evidence>
<gene>
    <name evidence="1" type="ORF">ACAOBT_LOCUS1104</name>
</gene>